<dbReference type="EMBL" id="UYJE01001731">
    <property type="protein sequence ID" value="VDI04645.1"/>
    <property type="molecule type" value="Genomic_DNA"/>
</dbReference>
<dbReference type="AlphaFoldDB" id="A0A8B6CFY0"/>
<accession>A0A8B6CFY0</accession>
<organism evidence="1 2">
    <name type="scientific">Mytilus galloprovincialis</name>
    <name type="common">Mediterranean mussel</name>
    <dbReference type="NCBI Taxonomy" id="29158"/>
    <lineage>
        <taxon>Eukaryota</taxon>
        <taxon>Metazoa</taxon>
        <taxon>Spiralia</taxon>
        <taxon>Lophotrochozoa</taxon>
        <taxon>Mollusca</taxon>
        <taxon>Bivalvia</taxon>
        <taxon>Autobranchia</taxon>
        <taxon>Pteriomorphia</taxon>
        <taxon>Mytilida</taxon>
        <taxon>Mytiloidea</taxon>
        <taxon>Mytilidae</taxon>
        <taxon>Mytilinae</taxon>
        <taxon>Mytilus</taxon>
    </lineage>
</organism>
<sequence>MPQQAPALVLPVGFENILNLNPTYDLPCPTCQPNSLEAFEIELVKWQDLESHACKPLINAVFENDSSYTDYEHFYRSSIVSVYHSYLHIGDDSVRTSLSCYRIVQTKLIALLTTIDKVVEEAPEDGPYAEAGKRLQNLFMEEDEFQPLILPPGIREFLGLNR</sequence>
<comment type="caution">
    <text evidence="1">The sequence shown here is derived from an EMBL/GenBank/DDBJ whole genome shotgun (WGS) entry which is preliminary data.</text>
</comment>
<evidence type="ECO:0000313" key="2">
    <source>
        <dbReference type="Proteomes" id="UP000596742"/>
    </source>
</evidence>
<name>A0A8B6CFY0_MYTGA</name>
<keyword evidence="2" id="KW-1185">Reference proteome</keyword>
<dbReference type="OrthoDB" id="10317377at2759"/>
<reference evidence="1" key="1">
    <citation type="submission" date="2018-11" db="EMBL/GenBank/DDBJ databases">
        <authorList>
            <person name="Alioto T."/>
            <person name="Alioto T."/>
        </authorList>
    </citation>
    <scope>NUCLEOTIDE SEQUENCE</scope>
</reference>
<gene>
    <name evidence="1" type="ORF">MGAL_10B028695</name>
</gene>
<protein>
    <submittedName>
        <fullName evidence="1">Uncharacterized protein</fullName>
    </submittedName>
</protein>
<proteinExistence type="predicted"/>
<evidence type="ECO:0000313" key="1">
    <source>
        <dbReference type="EMBL" id="VDI04645.1"/>
    </source>
</evidence>
<dbReference type="Proteomes" id="UP000596742">
    <property type="component" value="Unassembled WGS sequence"/>
</dbReference>